<keyword evidence="2" id="KW-1185">Reference proteome</keyword>
<dbReference type="InterPro" id="IPR027417">
    <property type="entry name" value="P-loop_NTPase"/>
</dbReference>
<dbReference type="InterPro" id="IPR018647">
    <property type="entry name" value="SLFN_3-like_DNA/RNA_helicase"/>
</dbReference>
<dbReference type="EMBL" id="AP017312">
    <property type="protein sequence ID" value="BAU28117.1"/>
    <property type="molecule type" value="Genomic_DNA"/>
</dbReference>
<dbReference type="KEGG" id="asoc:CB4_02291"/>
<dbReference type="Pfam" id="PF09848">
    <property type="entry name" value="SLFN-g3_helicase"/>
    <property type="match status" value="1"/>
</dbReference>
<protein>
    <submittedName>
        <fullName evidence="1">Uncharacterized protein</fullName>
    </submittedName>
</protein>
<dbReference type="Gene3D" id="3.40.50.300">
    <property type="entry name" value="P-loop containing nucleotide triphosphate hydrolases"/>
    <property type="match status" value="1"/>
</dbReference>
<proteinExistence type="predicted"/>
<dbReference type="AlphaFoldDB" id="A0A0U5AWJ4"/>
<evidence type="ECO:0000313" key="2">
    <source>
        <dbReference type="Proteomes" id="UP000217696"/>
    </source>
</evidence>
<organism evidence="1 2">
    <name type="scientific">Aneurinibacillus soli</name>
    <dbReference type="NCBI Taxonomy" id="1500254"/>
    <lineage>
        <taxon>Bacteria</taxon>
        <taxon>Bacillati</taxon>
        <taxon>Bacillota</taxon>
        <taxon>Bacilli</taxon>
        <taxon>Bacillales</taxon>
        <taxon>Paenibacillaceae</taxon>
        <taxon>Aneurinibacillus group</taxon>
        <taxon>Aneurinibacillus</taxon>
    </lineage>
</organism>
<dbReference type="Proteomes" id="UP000217696">
    <property type="component" value="Chromosome"/>
</dbReference>
<reference evidence="1 2" key="1">
    <citation type="submission" date="2015-12" db="EMBL/GenBank/DDBJ databases">
        <title>Genome sequence of Aneurinibacillus soli.</title>
        <authorList>
            <person name="Lee J.S."/>
            <person name="Lee K.C."/>
            <person name="Kim K.K."/>
            <person name="Lee B.W."/>
        </authorList>
    </citation>
    <scope>NUCLEOTIDE SEQUENCE [LARGE SCALE GENOMIC DNA]</scope>
    <source>
        <strain evidence="1 2">CB4</strain>
    </source>
</reference>
<name>A0A0U5AWJ4_9BACL</name>
<evidence type="ECO:0000313" key="1">
    <source>
        <dbReference type="EMBL" id="BAU28117.1"/>
    </source>
</evidence>
<gene>
    <name evidence="1" type="ORF">CB4_02291</name>
</gene>
<sequence>MGERVEHMKPVNLLSLVSAKNDLLPSVFGLYLNNFDIKIKEDELRDIESLIKEIQTHSERLGILDEFYIGYTINQIGKEFDLLRFGENSIINIELKRTSTEEKIRKQLKKNKYYLNFLEKEVLSFTYVVEDRQLFYLNDSETLEKTKFPFLISKLNDQVLQYIEDINRLFDPSNYLVSPFNSTDAFVSGQYFLTDHQETVKNDILNLSTETGPCFISIEGHAGTGKTLLTYDIAKQYISIPKSVLIFHCGNLNNGHYKLSEKYPWEISPIKDYKLYDLSKYDLIIIDEAQRIYKNQLEIILNSIKNTNAKCIFSYDSQQCLSADEIKRNIPQYIIENVSPKIFRLTEKIRTNKEIASFIKNLFDLSKKNQNQKYSNINIRYFSCARDAKQYIDVVEDRDWKVINYTPPLYNDNPYKEFQYGWNDNAHNVIGQEYDNVIAVLDHHFYYNEDRKLSTKGWYGAHYNPTKMLFQIVTRARKKLGIVIINNEAVLKQCLNILGLK</sequence>
<dbReference type="CDD" id="cd00009">
    <property type="entry name" value="AAA"/>
    <property type="match status" value="1"/>
</dbReference>
<dbReference type="SUPFAM" id="SSF52540">
    <property type="entry name" value="P-loop containing nucleoside triphosphate hydrolases"/>
    <property type="match status" value="1"/>
</dbReference>
<accession>A0A0U5AWJ4</accession>